<evidence type="ECO:0000313" key="2">
    <source>
        <dbReference type="Proteomes" id="UP000240419"/>
    </source>
</evidence>
<comment type="caution">
    <text evidence="1">The sequence shown here is derived from an EMBL/GenBank/DDBJ whole genome shotgun (WGS) entry which is preliminary data.</text>
</comment>
<keyword evidence="2" id="KW-1185">Reference proteome</keyword>
<organism evidence="1 2">
    <name type="scientific">Brevibacillus fortis</name>
    <dbReference type="NCBI Taxonomy" id="2126352"/>
    <lineage>
        <taxon>Bacteria</taxon>
        <taxon>Bacillati</taxon>
        <taxon>Bacillota</taxon>
        <taxon>Bacilli</taxon>
        <taxon>Bacillales</taxon>
        <taxon>Paenibacillaceae</taxon>
        <taxon>Brevibacillus</taxon>
    </lineage>
</organism>
<dbReference type="EMBL" id="PXZM01000012">
    <property type="protein sequence ID" value="PSJ97342.1"/>
    <property type="molecule type" value="Genomic_DNA"/>
</dbReference>
<gene>
    <name evidence="1" type="ORF">C7R93_09505</name>
</gene>
<reference evidence="1 2" key="1">
    <citation type="submission" date="2018-03" db="EMBL/GenBank/DDBJ databases">
        <title>Brevisbacillus phylogenomics.</title>
        <authorList>
            <person name="Dunlap C."/>
        </authorList>
    </citation>
    <scope>NUCLEOTIDE SEQUENCE [LARGE SCALE GENOMIC DNA]</scope>
    <source>
        <strain evidence="1 2">NRRL NRS-1210</strain>
    </source>
</reference>
<accession>A0A2P7VDS6</accession>
<name>A0A2P7VDS6_9BACL</name>
<proteinExistence type="predicted"/>
<protein>
    <submittedName>
        <fullName evidence="1">Uncharacterized protein</fullName>
    </submittedName>
</protein>
<evidence type="ECO:0000313" key="1">
    <source>
        <dbReference type="EMBL" id="PSJ97342.1"/>
    </source>
</evidence>
<dbReference type="OrthoDB" id="2375806at2"/>
<dbReference type="Proteomes" id="UP000240419">
    <property type="component" value="Unassembled WGS sequence"/>
</dbReference>
<dbReference type="AlphaFoldDB" id="A0A2P7VDS6"/>
<sequence length="151" mass="16508">MLSNKKIDVESLYVQIIGSIYHKWELICVKERNILAGFLTEDDAQKAENALRQAGFSIIQIDRIGQIPDEGIERIMNPLTGSFPGLGSLTLSGNFPSGRDASILAAADPDASGYTDRDDSYYNRTVLLTAVVPEEQADEATRIIESFGGLI</sequence>